<evidence type="ECO:0000313" key="4">
    <source>
        <dbReference type="Proteomes" id="UP000321947"/>
    </source>
</evidence>
<reference evidence="3 4" key="1">
    <citation type="submission" date="2019-08" db="EMBL/GenBank/DDBJ databases">
        <title>Draft genome sequences of two oriental melons (Cucumis melo L. var makuwa).</title>
        <authorList>
            <person name="Kwon S.-Y."/>
        </authorList>
    </citation>
    <scope>NUCLEOTIDE SEQUENCE [LARGE SCALE GENOMIC DNA]</scope>
    <source>
        <strain evidence="4">cv. Chang Bougi</strain>
        <strain evidence="3">cv. SW 3</strain>
        <tissue evidence="1">Leaf</tissue>
    </source>
</reference>
<proteinExistence type="predicted"/>
<comment type="caution">
    <text evidence="1">The sequence shown here is derived from an EMBL/GenBank/DDBJ whole genome shotgun (WGS) entry which is preliminary data.</text>
</comment>
<accession>A0A5A7USJ5</accession>
<sequence length="223" mass="25435">MENPTKPCTNNMMSENDRSDVAVLENVEEKNCGDETNVKIETSNNEAEQGHIRKLDEFDPPLDIPIALKKVAKSKEGISVSQKKYTLDLLTETGMLGCLPDTLIEFNCKLGNSYDQVLVDKEQYQQLAPYEKHMKAVNRILRYLKNTPKSLPLVIVPLFGAIWRSKKQSVVARNNAEAEYRVMSLEICEEIWLQKVLLNLHQECETPLKLFYDNKAAISIANY</sequence>
<dbReference type="OrthoDB" id="7696475at2759"/>
<protein>
    <submittedName>
        <fullName evidence="1 2">Mitochondrial protein</fullName>
    </submittedName>
</protein>
<dbReference type="EMBL" id="SSTE01006658">
    <property type="protein sequence ID" value="KAA0058893.1"/>
    <property type="molecule type" value="Genomic_DNA"/>
</dbReference>
<dbReference type="PANTHER" id="PTHR11439">
    <property type="entry name" value="GAG-POL-RELATED RETROTRANSPOSON"/>
    <property type="match status" value="1"/>
</dbReference>
<gene>
    <name evidence="2" type="ORF">E5676_scaffold1607G00440</name>
    <name evidence="1" type="ORF">E6C27_scaffold98G00600</name>
</gene>
<dbReference type="CDD" id="cd09272">
    <property type="entry name" value="RNase_HI_RT_Ty1"/>
    <property type="match status" value="1"/>
</dbReference>
<evidence type="ECO:0000313" key="1">
    <source>
        <dbReference type="EMBL" id="KAA0058893.1"/>
    </source>
</evidence>
<evidence type="ECO:0000313" key="3">
    <source>
        <dbReference type="Proteomes" id="UP000321393"/>
    </source>
</evidence>
<evidence type="ECO:0000313" key="2">
    <source>
        <dbReference type="EMBL" id="TYK23731.1"/>
    </source>
</evidence>
<dbReference type="Proteomes" id="UP000321947">
    <property type="component" value="Unassembled WGS sequence"/>
</dbReference>
<dbReference type="Proteomes" id="UP000321393">
    <property type="component" value="Unassembled WGS sequence"/>
</dbReference>
<dbReference type="PANTHER" id="PTHR11439:SF463">
    <property type="entry name" value="REVERSE TRANSCRIPTASE TY1_COPIA-TYPE DOMAIN-CONTAINING PROTEIN"/>
    <property type="match status" value="1"/>
</dbReference>
<name>A0A5A7USJ5_CUCMM</name>
<dbReference type="EMBL" id="SSTD01004395">
    <property type="protein sequence ID" value="TYK23731.1"/>
    <property type="molecule type" value="Genomic_DNA"/>
</dbReference>
<dbReference type="AlphaFoldDB" id="A0A5A7USJ5"/>
<dbReference type="STRING" id="1194695.A0A5A7USJ5"/>
<organism evidence="1 3">
    <name type="scientific">Cucumis melo var. makuwa</name>
    <name type="common">Oriental melon</name>
    <dbReference type="NCBI Taxonomy" id="1194695"/>
    <lineage>
        <taxon>Eukaryota</taxon>
        <taxon>Viridiplantae</taxon>
        <taxon>Streptophyta</taxon>
        <taxon>Embryophyta</taxon>
        <taxon>Tracheophyta</taxon>
        <taxon>Spermatophyta</taxon>
        <taxon>Magnoliopsida</taxon>
        <taxon>eudicotyledons</taxon>
        <taxon>Gunneridae</taxon>
        <taxon>Pentapetalae</taxon>
        <taxon>rosids</taxon>
        <taxon>fabids</taxon>
        <taxon>Cucurbitales</taxon>
        <taxon>Cucurbitaceae</taxon>
        <taxon>Benincaseae</taxon>
        <taxon>Cucumis</taxon>
    </lineage>
</organism>